<dbReference type="Gene3D" id="3.40.50.720">
    <property type="entry name" value="NAD(P)-binding Rossmann-like Domain"/>
    <property type="match status" value="2"/>
</dbReference>
<evidence type="ECO:0000256" key="2">
    <source>
        <dbReference type="ARBA" id="ARBA00023027"/>
    </source>
</evidence>
<dbReference type="InterPro" id="IPR006140">
    <property type="entry name" value="D-isomer_DH_NAD-bd"/>
</dbReference>
<dbReference type="InterPro" id="IPR058205">
    <property type="entry name" value="D-LDH-like"/>
</dbReference>
<sequence>MKILIYSAKDFEIPFLEKANSDRYAVKYCTDRLTAKTAMMAIGFNAICIFSADEGSSKVLELLWDFGVRYIVLRSTGYDNIHLRTAEKLGFKVANAPDYSPNAIAEHAVTLIQTVNRKIIKANSQVHNYNFLLDDLIGFDLFKKKVGVIGTGKIGKLIVKIMYGFGCAILVNDIKEDRFLSEKYNAQYVSLEKLYAESDIIVIAAPLNTQTHHLINATAINFMKKEVIVVNIARGAIVKTEDIITALERKRIGAYATDVYEYENGLFFYDQSKNKRVDELLIKLINLPNTLITPHQAFATQEALTNIARTTFNTFQNWNLGKSSPYELNQQHIKKTTF</sequence>
<proteinExistence type="inferred from homology"/>
<keyword evidence="7" id="KW-1185">Reference proteome</keyword>
<keyword evidence="3" id="KW-0560">Oxidoreductase</keyword>
<dbReference type="RefSeq" id="WP_344925420.1">
    <property type="nucleotide sequence ID" value="NZ_BAABCW010000003.1"/>
</dbReference>
<dbReference type="SUPFAM" id="SSF52283">
    <property type="entry name" value="Formate/glycerate dehydrogenase catalytic domain-like"/>
    <property type="match status" value="1"/>
</dbReference>
<dbReference type="PANTHER" id="PTHR43026:SF1">
    <property type="entry name" value="2-HYDROXYACID DEHYDROGENASE HOMOLOG 1-RELATED"/>
    <property type="match status" value="1"/>
</dbReference>
<evidence type="ECO:0000259" key="5">
    <source>
        <dbReference type="Pfam" id="PF02826"/>
    </source>
</evidence>
<organism evidence="6 7">
    <name type="scientific">Aquimarina addita</name>
    <dbReference type="NCBI Taxonomy" id="870485"/>
    <lineage>
        <taxon>Bacteria</taxon>
        <taxon>Pseudomonadati</taxon>
        <taxon>Bacteroidota</taxon>
        <taxon>Flavobacteriia</taxon>
        <taxon>Flavobacteriales</taxon>
        <taxon>Flavobacteriaceae</taxon>
        <taxon>Aquimarina</taxon>
    </lineage>
</organism>
<accession>A0ABP7XDU4</accession>
<protein>
    <submittedName>
        <fullName evidence="6">2-hydroxyacid dehydrogenase</fullName>
    </submittedName>
</protein>
<evidence type="ECO:0000256" key="3">
    <source>
        <dbReference type="RuleBase" id="RU003719"/>
    </source>
</evidence>
<evidence type="ECO:0000256" key="1">
    <source>
        <dbReference type="ARBA" id="ARBA00005854"/>
    </source>
</evidence>
<dbReference type="EMBL" id="BAABCW010000003">
    <property type="protein sequence ID" value="GAA4112387.1"/>
    <property type="molecule type" value="Genomic_DNA"/>
</dbReference>
<comment type="caution">
    <text evidence="6">The sequence shown here is derived from an EMBL/GenBank/DDBJ whole genome shotgun (WGS) entry which is preliminary data.</text>
</comment>
<keyword evidence="2" id="KW-0520">NAD</keyword>
<evidence type="ECO:0000259" key="4">
    <source>
        <dbReference type="Pfam" id="PF00389"/>
    </source>
</evidence>
<gene>
    <name evidence="6" type="ORF">GCM10022393_10810</name>
</gene>
<dbReference type="Proteomes" id="UP001500459">
    <property type="component" value="Unassembled WGS sequence"/>
</dbReference>
<dbReference type="InterPro" id="IPR036291">
    <property type="entry name" value="NAD(P)-bd_dom_sf"/>
</dbReference>
<evidence type="ECO:0000313" key="7">
    <source>
        <dbReference type="Proteomes" id="UP001500459"/>
    </source>
</evidence>
<comment type="similarity">
    <text evidence="1 3">Belongs to the D-isomer specific 2-hydroxyacid dehydrogenase family.</text>
</comment>
<feature type="domain" description="D-isomer specific 2-hydroxyacid dehydrogenase NAD-binding" evidence="5">
    <location>
        <begin position="110"/>
        <end position="297"/>
    </location>
</feature>
<dbReference type="CDD" id="cd12183">
    <property type="entry name" value="LDH_like_2"/>
    <property type="match status" value="1"/>
</dbReference>
<reference evidence="7" key="1">
    <citation type="journal article" date="2019" name="Int. J. Syst. Evol. Microbiol.">
        <title>The Global Catalogue of Microorganisms (GCM) 10K type strain sequencing project: providing services to taxonomists for standard genome sequencing and annotation.</title>
        <authorList>
            <consortium name="The Broad Institute Genomics Platform"/>
            <consortium name="The Broad Institute Genome Sequencing Center for Infectious Disease"/>
            <person name="Wu L."/>
            <person name="Ma J."/>
        </authorList>
    </citation>
    <scope>NUCLEOTIDE SEQUENCE [LARGE SCALE GENOMIC DNA]</scope>
    <source>
        <strain evidence="7">JCM 17106</strain>
    </source>
</reference>
<dbReference type="Pfam" id="PF02826">
    <property type="entry name" value="2-Hacid_dh_C"/>
    <property type="match status" value="1"/>
</dbReference>
<name>A0ABP7XDU4_9FLAO</name>
<evidence type="ECO:0000313" key="6">
    <source>
        <dbReference type="EMBL" id="GAA4112387.1"/>
    </source>
</evidence>
<dbReference type="PANTHER" id="PTHR43026">
    <property type="entry name" value="2-HYDROXYACID DEHYDROGENASE HOMOLOG 1-RELATED"/>
    <property type="match status" value="1"/>
</dbReference>
<dbReference type="Pfam" id="PF00389">
    <property type="entry name" value="2-Hacid_dh"/>
    <property type="match status" value="1"/>
</dbReference>
<dbReference type="SUPFAM" id="SSF51735">
    <property type="entry name" value="NAD(P)-binding Rossmann-fold domains"/>
    <property type="match status" value="1"/>
</dbReference>
<dbReference type="InterPro" id="IPR006139">
    <property type="entry name" value="D-isomer_2_OHA_DH_cat_dom"/>
</dbReference>
<feature type="domain" description="D-isomer specific 2-hydroxyacid dehydrogenase catalytic" evidence="4">
    <location>
        <begin position="3"/>
        <end position="329"/>
    </location>
</feature>